<dbReference type="GO" id="GO:0003677">
    <property type="term" value="F:DNA binding"/>
    <property type="evidence" value="ECO:0007669"/>
    <property type="project" value="InterPro"/>
</dbReference>
<evidence type="ECO:0000256" key="2">
    <source>
        <dbReference type="ARBA" id="ARBA00022478"/>
    </source>
</evidence>
<reference evidence="6" key="1">
    <citation type="submission" date="2020-03" db="EMBL/GenBank/DDBJ databases">
        <title>Transcriptomic Profiling of the Digestive Tract of the Rat Flea, Xenopsylla cheopis, Following Blood Feeding and Infection with Yersinia pestis.</title>
        <authorList>
            <person name="Bland D.M."/>
            <person name="Martens C.A."/>
            <person name="Virtaneva K."/>
            <person name="Kanakabandi K."/>
            <person name="Long D."/>
            <person name="Rosenke R."/>
            <person name="Saturday G.A."/>
            <person name="Hoyt F.H."/>
            <person name="Bruno D.P."/>
            <person name="Ribeiro J.M.C."/>
            <person name="Hinnebusch J."/>
        </authorList>
    </citation>
    <scope>NUCLEOTIDE SEQUENCE</scope>
</reference>
<dbReference type="PANTHER" id="PTHR13408">
    <property type="entry name" value="DNA-DIRECTED RNA POLYMERASE III"/>
    <property type="match status" value="1"/>
</dbReference>
<dbReference type="EMBL" id="GIIL01003618">
    <property type="protein sequence ID" value="NOV47344.1"/>
    <property type="molecule type" value="Transcribed_RNA"/>
</dbReference>
<dbReference type="Pfam" id="PF05132">
    <property type="entry name" value="RNA_pol_Rpc4"/>
    <property type="match status" value="1"/>
</dbReference>
<dbReference type="GO" id="GO:0005666">
    <property type="term" value="C:RNA polymerase III complex"/>
    <property type="evidence" value="ECO:0007669"/>
    <property type="project" value="InterPro"/>
</dbReference>
<organism evidence="6">
    <name type="scientific">Xenopsylla cheopis</name>
    <name type="common">Oriental rat flea</name>
    <name type="synonym">Pulex cheopis</name>
    <dbReference type="NCBI Taxonomy" id="163159"/>
    <lineage>
        <taxon>Eukaryota</taxon>
        <taxon>Metazoa</taxon>
        <taxon>Ecdysozoa</taxon>
        <taxon>Arthropoda</taxon>
        <taxon>Hexapoda</taxon>
        <taxon>Insecta</taxon>
        <taxon>Pterygota</taxon>
        <taxon>Neoptera</taxon>
        <taxon>Endopterygota</taxon>
        <taxon>Siphonaptera</taxon>
        <taxon>Pulicidae</taxon>
        <taxon>Xenopsyllinae</taxon>
        <taxon>Xenopsylla</taxon>
    </lineage>
</organism>
<dbReference type="PANTHER" id="PTHR13408:SF0">
    <property type="entry name" value="DNA-DIRECTED RNA POLYMERASE III SUBUNIT RPC4"/>
    <property type="match status" value="1"/>
</dbReference>
<sequence>MSNSGRPKISVKTDLFDPTVGISIKQEPGVGTLRNSPGANSSGRLSSFRTPRDLTLGGQTNRKPTRKVYTPNLVATRAKKESPTAAESSRGRGRGRGRTQSERGRGRGRQNSNLVQSAGVFSEGTANALKKGYSSGYSRDETTIAQKPVLNLKKEIKVDLLEEQEHLKLLLGDIENCVDQSFVNFGKNPSVLFASEAGNVPELGVASLGTTIKIQDSDEIEYKTLSELFSDNPPLFLFQFPDALPGQGPDIVTTNQSGLSKGKSSKQTTKCTLRDLGSGVIGKVIMYKSGKVKLKLGESVLDLDIGTRTSFLQELMSINVNTRQRNGRMISLGRIQTKVVATPDWDTLLG</sequence>
<dbReference type="AlphaFoldDB" id="A0A6M2DN49"/>
<accession>A0A6M2DN49</accession>
<feature type="compositionally biased region" description="Polar residues" evidence="5">
    <location>
        <begin position="33"/>
        <end position="49"/>
    </location>
</feature>
<proteinExistence type="predicted"/>
<feature type="region of interest" description="Disordered" evidence="5">
    <location>
        <begin position="20"/>
        <end position="119"/>
    </location>
</feature>
<evidence type="ECO:0000256" key="1">
    <source>
        <dbReference type="ARBA" id="ARBA00004123"/>
    </source>
</evidence>
<evidence type="ECO:0000256" key="5">
    <source>
        <dbReference type="SAM" id="MobiDB-lite"/>
    </source>
</evidence>
<evidence type="ECO:0000313" key="6">
    <source>
        <dbReference type="EMBL" id="NOV47344.1"/>
    </source>
</evidence>
<keyword evidence="2 6" id="KW-0240">DNA-directed RNA polymerase</keyword>
<keyword evidence="3" id="KW-0804">Transcription</keyword>
<name>A0A6M2DN49_XENCH</name>
<protein>
    <submittedName>
        <fullName evidence="6">Putative dna-directed rna polymerase iii subunit d</fullName>
    </submittedName>
</protein>
<keyword evidence="4" id="KW-0539">Nucleus</keyword>
<evidence type="ECO:0000256" key="4">
    <source>
        <dbReference type="ARBA" id="ARBA00023242"/>
    </source>
</evidence>
<dbReference type="GO" id="GO:0042797">
    <property type="term" value="P:tRNA transcription by RNA polymerase III"/>
    <property type="evidence" value="ECO:0007669"/>
    <property type="project" value="TreeGrafter"/>
</dbReference>
<dbReference type="InterPro" id="IPR007811">
    <property type="entry name" value="RPC4"/>
</dbReference>
<evidence type="ECO:0000256" key="3">
    <source>
        <dbReference type="ARBA" id="ARBA00023163"/>
    </source>
</evidence>
<comment type="subcellular location">
    <subcellularLocation>
        <location evidence="1">Nucleus</location>
    </subcellularLocation>
</comment>